<evidence type="ECO:0000313" key="1">
    <source>
        <dbReference type="EMBL" id="KZT76885.1"/>
    </source>
</evidence>
<proteinExistence type="predicted"/>
<sequence>MLIVINSSPDGTVTARATPMLSGTIPILCVNALKINEWVSPESSKASVVTPSTRIYAGSWPCWSTHVDRLLRSDAGAGRALAAREAAHSRALAARLCRTIALRSPAGCFVDCALVAYPARLLAVTSRDACGVLLRMMRAGRATLRTASCAADAIFVVVAPAAAPSKVPAMS</sequence>
<gene>
    <name evidence="1" type="ORF">F511_46090</name>
</gene>
<protein>
    <submittedName>
        <fullName evidence="1">Uncharacterized protein</fullName>
    </submittedName>
</protein>
<dbReference type="EMBL" id="KV085195">
    <property type="protein sequence ID" value="KZT76885.1"/>
    <property type="molecule type" value="Genomic_DNA"/>
</dbReference>
<keyword evidence="2" id="KW-1185">Reference proteome</keyword>
<dbReference type="AlphaFoldDB" id="A0A2Z6ZUE0"/>
<dbReference type="Proteomes" id="UP000250235">
    <property type="component" value="Unassembled WGS sequence"/>
</dbReference>
<accession>A0A2Z6ZUE0</accession>
<name>A0A2Z6ZUE0_9LAMI</name>
<organism evidence="1 2">
    <name type="scientific">Dorcoceras hygrometricum</name>
    <dbReference type="NCBI Taxonomy" id="472368"/>
    <lineage>
        <taxon>Eukaryota</taxon>
        <taxon>Viridiplantae</taxon>
        <taxon>Streptophyta</taxon>
        <taxon>Embryophyta</taxon>
        <taxon>Tracheophyta</taxon>
        <taxon>Spermatophyta</taxon>
        <taxon>Magnoliopsida</taxon>
        <taxon>eudicotyledons</taxon>
        <taxon>Gunneridae</taxon>
        <taxon>Pentapetalae</taxon>
        <taxon>asterids</taxon>
        <taxon>lamiids</taxon>
        <taxon>Lamiales</taxon>
        <taxon>Gesneriaceae</taxon>
        <taxon>Didymocarpoideae</taxon>
        <taxon>Trichosporeae</taxon>
        <taxon>Loxocarpinae</taxon>
        <taxon>Dorcoceras</taxon>
    </lineage>
</organism>
<evidence type="ECO:0000313" key="2">
    <source>
        <dbReference type="Proteomes" id="UP000250235"/>
    </source>
</evidence>
<reference evidence="1 2" key="1">
    <citation type="journal article" date="2015" name="Proc. Natl. Acad. Sci. U.S.A.">
        <title>The resurrection genome of Boea hygrometrica: A blueprint for survival of dehydration.</title>
        <authorList>
            <person name="Xiao L."/>
            <person name="Yang G."/>
            <person name="Zhang L."/>
            <person name="Yang X."/>
            <person name="Zhao S."/>
            <person name="Ji Z."/>
            <person name="Zhou Q."/>
            <person name="Hu M."/>
            <person name="Wang Y."/>
            <person name="Chen M."/>
            <person name="Xu Y."/>
            <person name="Jin H."/>
            <person name="Xiao X."/>
            <person name="Hu G."/>
            <person name="Bao F."/>
            <person name="Hu Y."/>
            <person name="Wan P."/>
            <person name="Li L."/>
            <person name="Deng X."/>
            <person name="Kuang T."/>
            <person name="Xiang C."/>
            <person name="Zhu J.K."/>
            <person name="Oliver M.J."/>
            <person name="He Y."/>
        </authorList>
    </citation>
    <scope>NUCLEOTIDE SEQUENCE [LARGE SCALE GENOMIC DNA]</scope>
    <source>
        <strain evidence="2">cv. XS01</strain>
    </source>
</reference>